<evidence type="ECO:0000313" key="1">
    <source>
        <dbReference type="EMBL" id="MFC6169054.1"/>
    </source>
</evidence>
<dbReference type="EMBL" id="JBHSSL010000004">
    <property type="protein sequence ID" value="MFC6169054.1"/>
    <property type="molecule type" value="Genomic_DNA"/>
</dbReference>
<dbReference type="Proteomes" id="UP001596289">
    <property type="component" value="Unassembled WGS sequence"/>
</dbReference>
<protein>
    <recommendedName>
        <fullName evidence="3">YfhE family protein</fullName>
    </recommendedName>
</protein>
<name>A0ABW1RBN8_9LACO</name>
<dbReference type="RefSeq" id="WP_164509545.1">
    <property type="nucleotide sequence ID" value="NZ_JBHSSL010000004.1"/>
</dbReference>
<gene>
    <name evidence="1" type="ORF">ACFQGP_00430</name>
</gene>
<evidence type="ECO:0008006" key="3">
    <source>
        <dbReference type="Google" id="ProtNLM"/>
    </source>
</evidence>
<accession>A0ABW1RBN8</accession>
<keyword evidence="2" id="KW-1185">Reference proteome</keyword>
<comment type="caution">
    <text evidence="1">The sequence shown here is derived from an EMBL/GenBank/DDBJ whole genome shotgun (WGS) entry which is preliminary data.</text>
</comment>
<reference evidence="2" key="1">
    <citation type="journal article" date="2019" name="Int. J. Syst. Evol. Microbiol.">
        <title>The Global Catalogue of Microorganisms (GCM) 10K type strain sequencing project: providing services to taxonomists for standard genome sequencing and annotation.</title>
        <authorList>
            <consortium name="The Broad Institute Genomics Platform"/>
            <consortium name="The Broad Institute Genome Sequencing Center for Infectious Disease"/>
            <person name="Wu L."/>
            <person name="Ma J."/>
        </authorList>
    </citation>
    <scope>NUCLEOTIDE SEQUENCE [LARGE SCALE GENOMIC DNA]</scope>
    <source>
        <strain evidence="2">CCM 8904</strain>
    </source>
</reference>
<evidence type="ECO:0000313" key="2">
    <source>
        <dbReference type="Proteomes" id="UP001596289"/>
    </source>
</evidence>
<organism evidence="1 2">
    <name type="scientific">Loigolactobacillus jiayinensis</name>
    <dbReference type="NCBI Taxonomy" id="2486016"/>
    <lineage>
        <taxon>Bacteria</taxon>
        <taxon>Bacillati</taxon>
        <taxon>Bacillota</taxon>
        <taxon>Bacilli</taxon>
        <taxon>Lactobacillales</taxon>
        <taxon>Lactobacillaceae</taxon>
        <taxon>Loigolactobacillus</taxon>
    </lineage>
</organism>
<proteinExistence type="predicted"/>
<sequence>MRKINFKNRAKNRKISATGSHDFKDLIRQEQQSSHDFRRLQDKFAKLIVNYKKKPK</sequence>